<dbReference type="Proteomes" id="UP000033115">
    <property type="component" value="Chromosome"/>
</dbReference>
<keyword evidence="1" id="KW-0812">Transmembrane</keyword>
<organism evidence="2 3">
    <name type="scientific">Clostridium scatologenes</name>
    <dbReference type="NCBI Taxonomy" id="1548"/>
    <lineage>
        <taxon>Bacteria</taxon>
        <taxon>Bacillati</taxon>
        <taxon>Bacillota</taxon>
        <taxon>Clostridia</taxon>
        <taxon>Eubacteriales</taxon>
        <taxon>Clostridiaceae</taxon>
        <taxon>Clostridium</taxon>
    </lineage>
</organism>
<dbReference type="STRING" id="1548.CSCA_2947"/>
<sequence length="159" mass="18542">MLQLVPLEFFLRSIPESFLYILISYLFASKKINKKNYFVSSMLFAVTAYLVRRLPIHFGVHTIIMAIIYITINVFVNKIPIDEAISSILIGAILLLTCEWINLFILNDFLKISIQIIASNPMMKTLYMMPSLILFACLILILYLFIFKNKKKDQKNVFY</sequence>
<keyword evidence="1" id="KW-0472">Membrane</keyword>
<keyword evidence="1" id="KW-1133">Transmembrane helix</keyword>
<dbReference type="KEGG" id="csq:CSCA_2947"/>
<dbReference type="EMBL" id="CP009933">
    <property type="protein sequence ID" value="AKA70072.1"/>
    <property type="molecule type" value="Genomic_DNA"/>
</dbReference>
<feature type="transmembrane region" description="Helical" evidence="1">
    <location>
        <begin position="35"/>
        <end position="52"/>
    </location>
</feature>
<evidence type="ECO:0000313" key="3">
    <source>
        <dbReference type="Proteomes" id="UP000033115"/>
    </source>
</evidence>
<feature type="transmembrane region" description="Helical" evidence="1">
    <location>
        <begin position="126"/>
        <end position="146"/>
    </location>
</feature>
<name>A0A0E3M781_CLOSL</name>
<evidence type="ECO:0000256" key="1">
    <source>
        <dbReference type="SAM" id="Phobius"/>
    </source>
</evidence>
<protein>
    <submittedName>
        <fullName evidence="2">Uncharacterized protein</fullName>
    </submittedName>
</protein>
<dbReference type="HOGENOM" id="CLU_135084_1_0_9"/>
<reference evidence="2 3" key="1">
    <citation type="journal article" date="2015" name="J. Biotechnol.">
        <title>Complete genome sequence of a malodorant-producing acetogen, Clostridium scatologenes ATCC 25775(T).</title>
        <authorList>
            <person name="Zhu Z."/>
            <person name="Guo T."/>
            <person name="Zheng H."/>
            <person name="Song T."/>
            <person name="Ouyang P."/>
            <person name="Xie J."/>
        </authorList>
    </citation>
    <scope>NUCLEOTIDE SEQUENCE [LARGE SCALE GENOMIC DNA]</scope>
    <source>
        <strain evidence="2 3">ATCC 25775</strain>
    </source>
</reference>
<gene>
    <name evidence="2" type="ORF">CSCA_2947</name>
</gene>
<keyword evidence="3" id="KW-1185">Reference proteome</keyword>
<feature type="transmembrane region" description="Helical" evidence="1">
    <location>
        <begin position="58"/>
        <end position="76"/>
    </location>
</feature>
<dbReference type="AlphaFoldDB" id="A0A0E3M781"/>
<dbReference type="RefSeq" id="WP_029161223.1">
    <property type="nucleotide sequence ID" value="NZ_CP009933.1"/>
</dbReference>
<feature type="transmembrane region" description="Helical" evidence="1">
    <location>
        <begin position="6"/>
        <end position="28"/>
    </location>
</feature>
<evidence type="ECO:0000313" key="2">
    <source>
        <dbReference type="EMBL" id="AKA70072.1"/>
    </source>
</evidence>
<proteinExistence type="predicted"/>
<accession>A0A0E3M781</accession>
<feature type="transmembrane region" description="Helical" evidence="1">
    <location>
        <begin position="88"/>
        <end position="106"/>
    </location>
</feature>